<name>B2IHU5_BEII9</name>
<dbReference type="Gene3D" id="3.90.850.10">
    <property type="entry name" value="Fumarylacetoacetase-like, C-terminal domain"/>
    <property type="match status" value="1"/>
</dbReference>
<organism evidence="5 6">
    <name type="scientific">Beijerinckia indica subsp. indica (strain ATCC 9039 / DSM 1715 / NCIMB 8712)</name>
    <dbReference type="NCBI Taxonomy" id="395963"/>
    <lineage>
        <taxon>Bacteria</taxon>
        <taxon>Pseudomonadati</taxon>
        <taxon>Pseudomonadota</taxon>
        <taxon>Alphaproteobacteria</taxon>
        <taxon>Hyphomicrobiales</taxon>
        <taxon>Beijerinckiaceae</taxon>
        <taxon>Beijerinckia</taxon>
    </lineage>
</organism>
<evidence type="ECO:0000313" key="6">
    <source>
        <dbReference type="Proteomes" id="UP000001695"/>
    </source>
</evidence>
<evidence type="ECO:0000313" key="5">
    <source>
        <dbReference type="EMBL" id="ACB95988.1"/>
    </source>
</evidence>
<keyword evidence="3" id="KW-0732">Signal</keyword>
<reference evidence="6" key="1">
    <citation type="submission" date="2008-03" db="EMBL/GenBank/DDBJ databases">
        <title>Complete sequence of chromosome of Beijerinckia indica subsp. indica ATCC 9039.</title>
        <authorList>
            <consortium name="US DOE Joint Genome Institute"/>
            <person name="Copeland A."/>
            <person name="Lucas S."/>
            <person name="Lapidus A."/>
            <person name="Glavina del Rio T."/>
            <person name="Dalin E."/>
            <person name="Tice H."/>
            <person name="Bruce D."/>
            <person name="Goodwin L."/>
            <person name="Pitluck S."/>
            <person name="LaButti K."/>
            <person name="Schmutz J."/>
            <person name="Larimer F."/>
            <person name="Land M."/>
            <person name="Hauser L."/>
            <person name="Kyrpides N."/>
            <person name="Mikhailova N."/>
            <person name="Dunfield P.F."/>
            <person name="Dedysh S.N."/>
            <person name="Liesack W."/>
            <person name="Saw J.H."/>
            <person name="Alam M."/>
            <person name="Chen Y."/>
            <person name="Murrell J.C."/>
            <person name="Richardson P."/>
        </authorList>
    </citation>
    <scope>NUCLEOTIDE SEQUENCE [LARGE SCALE GENOMIC DNA]</scope>
    <source>
        <strain evidence="6">ATCC 9039 / DSM 1715 / NCIMB 8712</strain>
    </source>
</reference>
<dbReference type="InterPro" id="IPR036663">
    <property type="entry name" value="Fumarylacetoacetase_C_sf"/>
</dbReference>
<gene>
    <name evidence="5" type="ordered locus">Bind_2377</name>
</gene>
<dbReference type="PANTHER" id="PTHR42796">
    <property type="entry name" value="FUMARYLACETOACETATE HYDROLASE DOMAIN-CONTAINING PROTEIN 2A-RELATED"/>
    <property type="match status" value="1"/>
</dbReference>
<evidence type="ECO:0000259" key="4">
    <source>
        <dbReference type="Pfam" id="PF01557"/>
    </source>
</evidence>
<dbReference type="GO" id="GO:0019752">
    <property type="term" value="P:carboxylic acid metabolic process"/>
    <property type="evidence" value="ECO:0007669"/>
    <property type="project" value="UniProtKB-ARBA"/>
</dbReference>
<evidence type="ECO:0000256" key="1">
    <source>
        <dbReference type="ARBA" id="ARBA00010211"/>
    </source>
</evidence>
<dbReference type="PANTHER" id="PTHR42796:SF4">
    <property type="entry name" value="FUMARYLACETOACETATE HYDROLASE DOMAIN-CONTAINING PROTEIN 2A"/>
    <property type="match status" value="1"/>
</dbReference>
<accession>B2IHU5</accession>
<dbReference type="Proteomes" id="UP000001695">
    <property type="component" value="Chromosome"/>
</dbReference>
<dbReference type="eggNOG" id="COG0179">
    <property type="taxonomic scope" value="Bacteria"/>
</dbReference>
<reference evidence="5 6" key="2">
    <citation type="journal article" date="2010" name="J. Bacteriol.">
        <title>Complete genome sequence of Beijerinckia indica subsp. indica.</title>
        <authorList>
            <person name="Tamas I."/>
            <person name="Dedysh S.N."/>
            <person name="Liesack W."/>
            <person name="Stott M.B."/>
            <person name="Alam M."/>
            <person name="Murrell J.C."/>
            <person name="Dunfield P.F."/>
        </authorList>
    </citation>
    <scope>NUCLEOTIDE SEQUENCE [LARGE SCALE GENOMIC DNA]</scope>
    <source>
        <strain evidence="6">ATCC 9039 / DSM 1715 / NCIMB 8712</strain>
    </source>
</reference>
<dbReference type="STRING" id="395963.Bind_2377"/>
<dbReference type="EC" id="5.3.3.10" evidence="5"/>
<evidence type="ECO:0000256" key="2">
    <source>
        <dbReference type="ARBA" id="ARBA00022723"/>
    </source>
</evidence>
<dbReference type="AlphaFoldDB" id="B2IHU5"/>
<proteinExistence type="inferred from homology"/>
<dbReference type="InterPro" id="IPR011234">
    <property type="entry name" value="Fumarylacetoacetase-like_C"/>
</dbReference>
<keyword evidence="6" id="KW-1185">Reference proteome</keyword>
<dbReference type="HOGENOM" id="CLU_028458_3_1_5"/>
<evidence type="ECO:0000256" key="3">
    <source>
        <dbReference type="SAM" id="SignalP"/>
    </source>
</evidence>
<dbReference type="GO" id="GO:0046872">
    <property type="term" value="F:metal ion binding"/>
    <property type="evidence" value="ECO:0007669"/>
    <property type="project" value="UniProtKB-KW"/>
</dbReference>
<dbReference type="GO" id="GO:0008704">
    <property type="term" value="F:5-carboxymethyl-2-hydroxymuconate delta-isomerase activity"/>
    <property type="evidence" value="ECO:0007669"/>
    <property type="project" value="UniProtKB-EC"/>
</dbReference>
<dbReference type="KEGG" id="bid:Bind_2377"/>
<dbReference type="OrthoDB" id="5197601at2"/>
<dbReference type="EMBL" id="CP001016">
    <property type="protein sequence ID" value="ACB95988.1"/>
    <property type="molecule type" value="Genomic_DNA"/>
</dbReference>
<feature type="signal peptide" evidence="3">
    <location>
        <begin position="1"/>
        <end position="26"/>
    </location>
</feature>
<feature type="chain" id="PRO_5002778767" evidence="3">
    <location>
        <begin position="27"/>
        <end position="337"/>
    </location>
</feature>
<dbReference type="InterPro" id="IPR051121">
    <property type="entry name" value="FAH"/>
</dbReference>
<sequence length="337" mass="36305">MPTRRSVLAAVPAGVAVMSSLNIANAAQTTDTGPHELPKGVTLLTIKQSDGTETLGVKTPSGILDVVKAGDILKLEAPRTLDKLLRTGRMNALDTLIKAANASPSAKPAFLDEFHITYGKLLAHPGKIVCVGLNYKAHARETGQPVPKVPVLFNKYNNSLAPHQGTIKLPPKDVSYKFDYETELLIVMGKTASNVSEADALNYVAGYAIGHDFSARDLQFDTGGQWMAGKTLDGFAPIGPYFVSADLVGDPNNLQLETRVNGEVRQSSNTNDFIFNTQQMIAYISKLFPLEPGDIIFTGTPQGVILGMPKDKQVWLKAGDKIESSIEKLGVLRFDLA</sequence>
<dbReference type="FunFam" id="3.90.850.10:FF:000002">
    <property type="entry name" value="2-hydroxyhepta-2,4-diene-1,7-dioate isomerase"/>
    <property type="match status" value="1"/>
</dbReference>
<keyword evidence="2" id="KW-0479">Metal-binding</keyword>
<comment type="similarity">
    <text evidence="1">Belongs to the FAH family.</text>
</comment>
<feature type="domain" description="Fumarylacetoacetase-like C-terminal" evidence="4">
    <location>
        <begin position="127"/>
        <end position="334"/>
    </location>
</feature>
<dbReference type="Pfam" id="PF01557">
    <property type="entry name" value="FAA_hydrolase"/>
    <property type="match status" value="1"/>
</dbReference>
<dbReference type="RefSeq" id="WP_012385341.1">
    <property type="nucleotide sequence ID" value="NC_010581.1"/>
</dbReference>
<protein>
    <submittedName>
        <fullName evidence="5">5-carboxymethyl-2-hydroxymuconate Delta-isomerase</fullName>
        <ecNumber evidence="5">5.3.3.10</ecNumber>
    </submittedName>
</protein>
<dbReference type="SUPFAM" id="SSF56529">
    <property type="entry name" value="FAH"/>
    <property type="match status" value="1"/>
</dbReference>
<keyword evidence="5" id="KW-0413">Isomerase</keyword>